<evidence type="ECO:0000256" key="15">
    <source>
        <dbReference type="ARBA" id="ARBA00023180"/>
    </source>
</evidence>
<dbReference type="PROSITE" id="PS00080">
    <property type="entry name" value="MULTICOPPER_OXIDASE2"/>
    <property type="match status" value="1"/>
</dbReference>
<dbReference type="FunFam" id="2.60.40.420:FF:000009">
    <property type="entry name" value="Ceruloplasmin"/>
    <property type="match status" value="1"/>
</dbReference>
<dbReference type="FunFam" id="2.60.40.420:FF:000002">
    <property type="entry name" value="Hephaestin like 1"/>
    <property type="match status" value="2"/>
</dbReference>
<evidence type="ECO:0000259" key="18">
    <source>
        <dbReference type="Pfam" id="PF07732"/>
    </source>
</evidence>
<feature type="signal peptide" evidence="16">
    <location>
        <begin position="1"/>
        <end position="24"/>
    </location>
</feature>
<gene>
    <name evidence="19" type="ORF">SKAU_G00079960</name>
</gene>
<dbReference type="InterPro" id="IPR002355">
    <property type="entry name" value="Cu_oxidase_Cu_BS"/>
</dbReference>
<evidence type="ECO:0000256" key="5">
    <source>
        <dbReference type="ARBA" id="ARBA00022448"/>
    </source>
</evidence>
<dbReference type="Pfam" id="PF07732">
    <property type="entry name" value="Cu-oxidase_3"/>
    <property type="match status" value="3"/>
</dbReference>
<proteinExistence type="inferred from homology"/>
<evidence type="ECO:0000256" key="3">
    <source>
        <dbReference type="ARBA" id="ARBA00010609"/>
    </source>
</evidence>
<keyword evidence="11" id="KW-0560">Oxidoreductase</keyword>
<keyword evidence="6" id="KW-0812">Transmembrane</keyword>
<keyword evidence="5" id="KW-0813">Transport</keyword>
<dbReference type="InterPro" id="IPR033138">
    <property type="entry name" value="Cu_oxidase_CS"/>
</dbReference>
<evidence type="ECO:0000256" key="6">
    <source>
        <dbReference type="ARBA" id="ARBA00022692"/>
    </source>
</evidence>
<evidence type="ECO:0000256" key="4">
    <source>
        <dbReference type="ARBA" id="ARBA00013107"/>
    </source>
</evidence>
<evidence type="ECO:0000256" key="8">
    <source>
        <dbReference type="ARBA" id="ARBA00022729"/>
    </source>
</evidence>
<dbReference type="EMBL" id="JAINUF010000003">
    <property type="protein sequence ID" value="KAJ8367968.1"/>
    <property type="molecule type" value="Genomic_DNA"/>
</dbReference>
<dbReference type="InterPro" id="IPR011706">
    <property type="entry name" value="Cu-oxidase_C"/>
</dbReference>
<dbReference type="Proteomes" id="UP001152622">
    <property type="component" value="Chromosome 3"/>
</dbReference>
<feature type="domain" description="Plastocyanin-like" evidence="18">
    <location>
        <begin position="99"/>
        <end position="205"/>
    </location>
</feature>
<dbReference type="GO" id="GO:0004322">
    <property type="term" value="F:ferroxidase activity"/>
    <property type="evidence" value="ECO:0007669"/>
    <property type="project" value="UniProtKB-EC"/>
</dbReference>
<dbReference type="PROSITE" id="PS00079">
    <property type="entry name" value="MULTICOPPER_OXIDASE1"/>
    <property type="match status" value="3"/>
</dbReference>
<accession>A0A9Q1J5H9</accession>
<evidence type="ECO:0000256" key="11">
    <source>
        <dbReference type="ARBA" id="ARBA00023002"/>
    </source>
</evidence>
<dbReference type="Gene3D" id="2.60.40.420">
    <property type="entry name" value="Cupredoxins - blue copper proteins"/>
    <property type="match status" value="3"/>
</dbReference>
<dbReference type="GO" id="GO:0005507">
    <property type="term" value="F:copper ion binding"/>
    <property type="evidence" value="ECO:0007669"/>
    <property type="project" value="InterPro"/>
</dbReference>
<feature type="domain" description="Plastocyanin-like" evidence="17">
    <location>
        <begin position="953"/>
        <end position="1060"/>
    </location>
</feature>
<comment type="cofactor">
    <cofactor evidence="1">
        <name>Cu cation</name>
        <dbReference type="ChEBI" id="CHEBI:23378"/>
    </cofactor>
</comment>
<keyword evidence="13" id="KW-0472">Membrane</keyword>
<dbReference type="OrthoDB" id="2121828at2759"/>
<evidence type="ECO:0000256" key="1">
    <source>
        <dbReference type="ARBA" id="ARBA00001935"/>
    </source>
</evidence>
<dbReference type="PANTHER" id="PTHR11709">
    <property type="entry name" value="MULTI-COPPER OXIDASE"/>
    <property type="match status" value="1"/>
</dbReference>
<keyword evidence="15" id="KW-0325">Glycoprotein</keyword>
<evidence type="ECO:0000256" key="7">
    <source>
        <dbReference type="ARBA" id="ARBA00022723"/>
    </source>
</evidence>
<dbReference type="AlphaFoldDB" id="A0A9Q1J5H9"/>
<dbReference type="InterPro" id="IPR008972">
    <property type="entry name" value="Cupredoxin"/>
</dbReference>
<evidence type="ECO:0000259" key="17">
    <source>
        <dbReference type="Pfam" id="PF07731"/>
    </source>
</evidence>
<keyword evidence="8 16" id="KW-0732">Signal</keyword>
<dbReference type="GO" id="GO:0006826">
    <property type="term" value="P:iron ion transport"/>
    <property type="evidence" value="ECO:0007669"/>
    <property type="project" value="TreeGrafter"/>
</dbReference>
<reference evidence="19" key="1">
    <citation type="journal article" date="2023" name="Science">
        <title>Genome structures resolve the early diversification of teleost fishes.</title>
        <authorList>
            <person name="Parey E."/>
            <person name="Louis A."/>
            <person name="Montfort J."/>
            <person name="Bouchez O."/>
            <person name="Roques C."/>
            <person name="Iampietro C."/>
            <person name="Lluch J."/>
            <person name="Castinel A."/>
            <person name="Donnadieu C."/>
            <person name="Desvignes T."/>
            <person name="Floi Bucao C."/>
            <person name="Jouanno E."/>
            <person name="Wen M."/>
            <person name="Mejri S."/>
            <person name="Dirks R."/>
            <person name="Jansen H."/>
            <person name="Henkel C."/>
            <person name="Chen W.J."/>
            <person name="Zahm M."/>
            <person name="Cabau C."/>
            <person name="Klopp C."/>
            <person name="Thompson A.W."/>
            <person name="Robinson-Rechavi M."/>
            <person name="Braasch I."/>
            <person name="Lecointre G."/>
            <person name="Bobe J."/>
            <person name="Postlethwait J.H."/>
            <person name="Berthelot C."/>
            <person name="Roest Crollius H."/>
            <person name="Guiguen Y."/>
        </authorList>
    </citation>
    <scope>NUCLEOTIDE SEQUENCE</scope>
    <source>
        <strain evidence="19">WJC10195</strain>
    </source>
</reference>
<evidence type="ECO:0000256" key="16">
    <source>
        <dbReference type="SAM" id="SignalP"/>
    </source>
</evidence>
<organism evidence="19 20">
    <name type="scientific">Synaphobranchus kaupii</name>
    <name type="common">Kaup's arrowtooth eel</name>
    <dbReference type="NCBI Taxonomy" id="118154"/>
    <lineage>
        <taxon>Eukaryota</taxon>
        <taxon>Metazoa</taxon>
        <taxon>Chordata</taxon>
        <taxon>Craniata</taxon>
        <taxon>Vertebrata</taxon>
        <taxon>Euteleostomi</taxon>
        <taxon>Actinopterygii</taxon>
        <taxon>Neopterygii</taxon>
        <taxon>Teleostei</taxon>
        <taxon>Anguilliformes</taxon>
        <taxon>Synaphobranchidae</taxon>
        <taxon>Synaphobranchus</taxon>
    </lineage>
</organism>
<evidence type="ECO:0000313" key="19">
    <source>
        <dbReference type="EMBL" id="KAJ8367968.1"/>
    </source>
</evidence>
<dbReference type="CDD" id="cd11021">
    <property type="entry name" value="CuRO_2_ceruloplasmin"/>
    <property type="match status" value="1"/>
</dbReference>
<dbReference type="GO" id="GO:0005886">
    <property type="term" value="C:plasma membrane"/>
    <property type="evidence" value="ECO:0007669"/>
    <property type="project" value="TreeGrafter"/>
</dbReference>
<dbReference type="SUPFAM" id="SSF49503">
    <property type="entry name" value="Cupredoxins"/>
    <property type="match status" value="6"/>
</dbReference>
<dbReference type="Pfam" id="PF07731">
    <property type="entry name" value="Cu-oxidase_2"/>
    <property type="match status" value="2"/>
</dbReference>
<evidence type="ECO:0000256" key="2">
    <source>
        <dbReference type="ARBA" id="ARBA00004167"/>
    </source>
</evidence>
<comment type="caution">
    <text evidence="19">The sequence shown here is derived from an EMBL/GenBank/DDBJ whole genome shotgun (WGS) entry which is preliminary data.</text>
</comment>
<keyword evidence="7" id="KW-0479">Metal-binding</keyword>
<keyword evidence="20" id="KW-1185">Reference proteome</keyword>
<evidence type="ECO:0000256" key="9">
    <source>
        <dbReference type="ARBA" id="ARBA00022737"/>
    </source>
</evidence>
<dbReference type="InterPro" id="IPR045087">
    <property type="entry name" value="Cu-oxidase_fam"/>
</dbReference>
<comment type="similarity">
    <text evidence="3">Belongs to the multicopper oxidase family.</text>
</comment>
<protein>
    <recommendedName>
        <fullName evidence="4">ferroxidase</fullName>
        <ecNumber evidence="4">1.16.3.1</ecNumber>
    </recommendedName>
</protein>
<evidence type="ECO:0000256" key="10">
    <source>
        <dbReference type="ARBA" id="ARBA00022989"/>
    </source>
</evidence>
<evidence type="ECO:0000256" key="12">
    <source>
        <dbReference type="ARBA" id="ARBA00023065"/>
    </source>
</evidence>
<feature type="domain" description="Plastocyanin-like" evidence="17">
    <location>
        <begin position="275"/>
        <end position="366"/>
    </location>
</feature>
<feature type="domain" description="Plastocyanin-like" evidence="18">
    <location>
        <begin position="462"/>
        <end position="567"/>
    </location>
</feature>
<feature type="domain" description="Plastocyanin-like" evidence="18">
    <location>
        <begin position="796"/>
        <end position="903"/>
    </location>
</feature>
<evidence type="ECO:0000313" key="20">
    <source>
        <dbReference type="Proteomes" id="UP001152622"/>
    </source>
</evidence>
<evidence type="ECO:0000256" key="13">
    <source>
        <dbReference type="ARBA" id="ARBA00023136"/>
    </source>
</evidence>
<feature type="chain" id="PRO_5040251738" description="ferroxidase" evidence="16">
    <location>
        <begin position="25"/>
        <end position="1105"/>
    </location>
</feature>
<dbReference type="InterPro" id="IPR011707">
    <property type="entry name" value="Cu-oxidase-like_N"/>
</dbReference>
<keyword evidence="14" id="KW-1015">Disulfide bond</keyword>
<comment type="subcellular location">
    <subcellularLocation>
        <location evidence="2">Membrane</location>
        <topology evidence="2">Single-pass membrane protein</topology>
    </subcellularLocation>
</comment>
<name>A0A9Q1J5H9_SYNKA</name>
<keyword evidence="10" id="KW-1133">Transmembrane helix</keyword>
<sequence>MDQSHSRWILHLLTLYIKLSVIECITRTYYIGIKEETWNYAPSGKNRITGIPVAEDKHASVFLQQDQHRIGSVYKKAVYREFADLNYDREIVKPDSLGFLGPVLMGEVDDVIVVHLKNFASRPYSLHPHGVFYEKDSEGALYPDGTTGRFKHDDAVPPGENHTYTWIVKPEFAPTDGDANCLTWVYHSHGDAPRDISSGLIGALLTCKKGILLQNSGHPTRPDRTDVSRDYFLMFSVVDENLSWYLQENIKTFCSDPLGVDPEDEDFQESNKMHAINGYVFGNLPGVDVCLKQKVAWHLFGMGNEVDIHSAYFHGHTVLDRGHRVDVLSLFPATFVTAEMIPRTPGKWMLSCQVNDHIQAGMQAFYQVSTCGSQHGLGAPSAGKIRHYYIAAEEQLWNYAPLGIDVFFNLSLNASGSHSEVYFGTSNGTLGGVYEKVRYIGYTDDTFTTKKPTIPEEEHLGILGPIIRAETGDVIEVTFLNKAKTAYSVQPHGLQYEKAYEGASYWDDAQRNGSHVQPGHRFIYRWRVMEGPSPSDPACISYLYYSSTNPVEDTSSGLMGPLLVCRKEALDESGSQKEVDREFFLLFSVMDENLSWYLEENIQRFGNNNSDPENEDFQESNKMNAVNGFMYGNLPGLELCDGERVSWHLLGLGTEVDIHGVYFQGNTFQREGMTRDTLSLFPHTTVTVTMTPDNDGKFAVTCRTTDHHLGGMRHSYSVKRCERQDVPREGVPRTVVRYFIAAEELEWDYSPSRSWELEKHNATAESSPGNIFVGKGPNMIGSKYKKVVYREYTDATFRKRIERRTVEQHLGILGPIIRAETGERILVNFKNKASRPYSMHAHGVKTHADIPVLPGKMKQYQWDIPERSGPGPSDPNCITFAYYSTADYVKDTVSGLIGPLVICRQGTLNETRQRRDVDREFALLFMVFDENESWYLEENIQTYMEKPPDPSHKDEFEESNKMHAINGKLYGNLNGLIMVEGEKTDWYLLGMGSEVDIHTVHFHAQSFIYKTDHAHRADVYDLFPGTFQTVELIAENSGEWLLHCHVTDHIHAGMETTFTILSGTEGDGNSSNAAPALKSSLLASDMATAVSMAAIIGLGLLASAI</sequence>
<keyword evidence="12" id="KW-0406">Ion transport</keyword>
<evidence type="ECO:0000256" key="14">
    <source>
        <dbReference type="ARBA" id="ARBA00023157"/>
    </source>
</evidence>
<keyword evidence="9" id="KW-0677">Repeat</keyword>
<dbReference type="EC" id="1.16.3.1" evidence="4"/>
<dbReference type="PANTHER" id="PTHR11709:SF504">
    <property type="entry name" value="PLASTOCYANIN-LIKE DOMAIN-CONTAINING PROTEIN"/>
    <property type="match status" value="1"/>
</dbReference>